<dbReference type="STRING" id="610380.E2C4K9"/>
<evidence type="ECO:0000313" key="1">
    <source>
        <dbReference type="EMBL" id="EFN77121.1"/>
    </source>
</evidence>
<accession>E2C4K9</accession>
<sequence>MKNKVLIRNQVLHYQISNSVEYSTEQKQNLQNVGDISEDNNDFRSRSPLHETSIIVPEVNWSKSNESKNISSGDSEIDSDSLSSFDSNEMIENCQHVPVNFSPPRLQIHSIDGDLLLDDGSDQFKVYDPDDGQTFEPDSIEVSFLQDRRLLDSPQNNLHIETVDNNMKKLDLQDDTRISNCSSPASELSTSYKQDNSEENDVTTAALTETGFSEWARDGEVLVSDDLCDVELNVDPNFITIRKNNLSSFLKLPSASIKITKEKDMKPNCSKINSKIDWEYPSNNTSKLLTNDENIDYMDTDNESLLDDSLQDASNVAMQRNRGYIEFVNIKTTNIPTLTNISSKQVNAPIAKLELENDLYDEREEGFKDANVIEIDPITMEDVMGKLNCLMKKSSPMQLEIQTETRREFKDMFHQDDLKQKQLVEAFNKKLLQSMEEDSLLLVELAEDTTTSEAVTVLASPINPEISIDSGEKIEKKEQLIKADCSNSDYMEYVKKLQSRIAEFSNAKDSIDIRKSKRKNSKNATQACITDMIVEEIKSQEITAENGNINSPTISRKLEEITRERSKQKNLIQDLLMDKLEAHKQKSAEKRARRAARTLSFTTIPSLIKSPSSHTFSTNKKFVPISITSSLCNPIDITFDESNKSLTSSISSRFCEQYDQVEAKEEILININQPNQSKTKDVIKSEIIGVDNMPQAPIVPVKLRTEQTKKFAEKCKHDAKGYARIKNGEDLKFKSEDKIREIKIKTIRRQVSVEDTRKHNISEIGKIRPYSFSMMDNSGLKLQISKSTDNMKYIAEQNSLERSPSVNAKSMDELLNITSSLTLDNNNVAKREKKKLKDPERRKSIIQAVSDFFFKKECNPLPNQKDKLSMFRLTPKAKGNVSTE</sequence>
<dbReference type="Proteomes" id="UP000008237">
    <property type="component" value="Unassembled WGS sequence"/>
</dbReference>
<dbReference type="InParanoid" id="E2C4K9"/>
<organism evidence="2">
    <name type="scientific">Harpegnathos saltator</name>
    <name type="common">Jerdon's jumping ant</name>
    <dbReference type="NCBI Taxonomy" id="610380"/>
    <lineage>
        <taxon>Eukaryota</taxon>
        <taxon>Metazoa</taxon>
        <taxon>Ecdysozoa</taxon>
        <taxon>Arthropoda</taxon>
        <taxon>Hexapoda</taxon>
        <taxon>Insecta</taxon>
        <taxon>Pterygota</taxon>
        <taxon>Neoptera</taxon>
        <taxon>Endopterygota</taxon>
        <taxon>Hymenoptera</taxon>
        <taxon>Apocrita</taxon>
        <taxon>Aculeata</taxon>
        <taxon>Formicoidea</taxon>
        <taxon>Formicidae</taxon>
        <taxon>Ponerinae</taxon>
        <taxon>Ponerini</taxon>
        <taxon>Harpegnathos</taxon>
    </lineage>
</organism>
<dbReference type="EMBL" id="GL452503">
    <property type="protein sequence ID" value="EFN77121.1"/>
    <property type="molecule type" value="Genomic_DNA"/>
</dbReference>
<keyword evidence="2" id="KW-1185">Reference proteome</keyword>
<gene>
    <name evidence="1" type="ORF">EAI_08676</name>
</gene>
<dbReference type="OrthoDB" id="20799at2759"/>
<name>E2C4K9_HARSA</name>
<protein>
    <submittedName>
        <fullName evidence="1">Uncharacterized protein</fullName>
    </submittedName>
</protein>
<evidence type="ECO:0000313" key="2">
    <source>
        <dbReference type="Proteomes" id="UP000008237"/>
    </source>
</evidence>
<dbReference type="AlphaFoldDB" id="E2C4K9"/>
<proteinExistence type="predicted"/>
<reference evidence="1 2" key="1">
    <citation type="journal article" date="2010" name="Science">
        <title>Genomic comparison of the ants Camponotus floridanus and Harpegnathos saltator.</title>
        <authorList>
            <person name="Bonasio R."/>
            <person name="Zhang G."/>
            <person name="Ye C."/>
            <person name="Mutti N.S."/>
            <person name="Fang X."/>
            <person name="Qin N."/>
            <person name="Donahue G."/>
            <person name="Yang P."/>
            <person name="Li Q."/>
            <person name="Li C."/>
            <person name="Zhang P."/>
            <person name="Huang Z."/>
            <person name="Berger S.L."/>
            <person name="Reinberg D."/>
            <person name="Wang J."/>
            <person name="Liebig J."/>
        </authorList>
    </citation>
    <scope>NUCLEOTIDE SEQUENCE [LARGE SCALE GENOMIC DNA]</scope>
    <source>
        <strain evidence="1 2">R22 G/1</strain>
    </source>
</reference>